<keyword evidence="2 3" id="KW-0732">Signal</keyword>
<sequence>MYRKLSHLLFSLCALYGASAQAAVILQYHHVSKTLPKVTSVEADTFRAHLQYLQQHEFKVVALDTLLNGLQQGQAFDDKTVAITFDDGYDNNIEQAAPILAEFGYPYTIFVNPALIDEQKGYVMTWAELKELSKQGALIANHSSRHDYLHHRLEGESEEQWRSRIKADLTHAEKRIEEEIGYSLKYLAYPYGEFDKALQEVVKELGYTGIGQHSGAMGPGNDFTRLPRFPASGFYADLDTLATKLESLPFALANIDYSDTVTAELRPMVTLEFAEKGFHNKQFACYVSGQGQAEIKWLDGKRVTVQAKQDLKPGRARYNCTAPSLHKSGRYLWFSQPWVITQDETNRGNSQ</sequence>
<dbReference type="RefSeq" id="WP_342677521.1">
    <property type="nucleotide sequence ID" value="NZ_JBCGCU010000005.1"/>
</dbReference>
<reference evidence="5 6" key="1">
    <citation type="submission" date="2024-03" db="EMBL/GenBank/DDBJ databases">
        <title>Pseudoalteromonas qingdaonensis sp. nov., isolated from the intestines of marine benthic organisms.</title>
        <authorList>
            <person name="Lin X."/>
            <person name="Fang S."/>
            <person name="Hu X."/>
        </authorList>
    </citation>
    <scope>NUCLEOTIDE SEQUENCE [LARGE SCALE GENOMIC DNA]</scope>
    <source>
        <strain evidence="5 6">YIC-827</strain>
    </source>
</reference>
<evidence type="ECO:0000313" key="5">
    <source>
        <dbReference type="EMBL" id="MEM0515133.1"/>
    </source>
</evidence>
<protein>
    <submittedName>
        <fullName evidence="5">Polysaccharide deacetylase family protein</fullName>
        <ecNumber evidence="5">3.-.-.-</ecNumber>
    </submittedName>
</protein>
<feature type="signal peptide" evidence="3">
    <location>
        <begin position="1"/>
        <end position="22"/>
    </location>
</feature>
<evidence type="ECO:0000256" key="1">
    <source>
        <dbReference type="ARBA" id="ARBA00004613"/>
    </source>
</evidence>
<dbReference type="EMBL" id="JBCGCU010000005">
    <property type="protein sequence ID" value="MEM0515133.1"/>
    <property type="molecule type" value="Genomic_DNA"/>
</dbReference>
<proteinExistence type="predicted"/>
<comment type="caution">
    <text evidence="5">The sequence shown here is derived from an EMBL/GenBank/DDBJ whole genome shotgun (WGS) entry which is preliminary data.</text>
</comment>
<feature type="chain" id="PRO_5046284418" evidence="3">
    <location>
        <begin position="23"/>
        <end position="351"/>
    </location>
</feature>
<dbReference type="Proteomes" id="UP001447008">
    <property type="component" value="Unassembled WGS sequence"/>
</dbReference>
<accession>A0ABU9N0D1</accession>
<dbReference type="CDD" id="cd10973">
    <property type="entry name" value="CE4_DAC_u4_5s"/>
    <property type="match status" value="1"/>
</dbReference>
<gene>
    <name evidence="5" type="ORF">WCN91_06780</name>
</gene>
<keyword evidence="5" id="KW-0378">Hydrolase</keyword>
<evidence type="ECO:0000313" key="6">
    <source>
        <dbReference type="Proteomes" id="UP001447008"/>
    </source>
</evidence>
<comment type="subcellular location">
    <subcellularLocation>
        <location evidence="1">Secreted</location>
    </subcellularLocation>
</comment>
<dbReference type="InterPro" id="IPR011330">
    <property type="entry name" value="Glyco_hydro/deAcase_b/a-brl"/>
</dbReference>
<dbReference type="EC" id="3.-.-.-" evidence="5"/>
<dbReference type="Pfam" id="PF01522">
    <property type="entry name" value="Polysacc_deac_1"/>
    <property type="match status" value="1"/>
</dbReference>
<evidence type="ECO:0000259" key="4">
    <source>
        <dbReference type="PROSITE" id="PS51677"/>
    </source>
</evidence>
<dbReference type="PANTHER" id="PTHR34216">
    <property type="match status" value="1"/>
</dbReference>
<dbReference type="GO" id="GO:0016787">
    <property type="term" value="F:hydrolase activity"/>
    <property type="evidence" value="ECO:0007669"/>
    <property type="project" value="UniProtKB-KW"/>
</dbReference>
<dbReference type="PROSITE" id="PS51677">
    <property type="entry name" value="NODB"/>
    <property type="match status" value="1"/>
</dbReference>
<dbReference type="Gene3D" id="3.20.20.370">
    <property type="entry name" value="Glycoside hydrolase/deacetylase"/>
    <property type="match status" value="1"/>
</dbReference>
<keyword evidence="6" id="KW-1185">Reference proteome</keyword>
<feature type="domain" description="NodB homology" evidence="4">
    <location>
        <begin position="79"/>
        <end position="281"/>
    </location>
</feature>
<dbReference type="InterPro" id="IPR002509">
    <property type="entry name" value="NODB_dom"/>
</dbReference>
<dbReference type="PANTHER" id="PTHR34216:SF3">
    <property type="entry name" value="POLY-BETA-1,6-N-ACETYL-D-GLUCOSAMINE N-DEACETYLASE"/>
    <property type="match status" value="1"/>
</dbReference>
<organism evidence="5 6">
    <name type="scientific">Pseudoalteromonas qingdaonensis</name>
    <dbReference type="NCBI Taxonomy" id="3131913"/>
    <lineage>
        <taxon>Bacteria</taxon>
        <taxon>Pseudomonadati</taxon>
        <taxon>Pseudomonadota</taxon>
        <taxon>Gammaproteobacteria</taxon>
        <taxon>Alteromonadales</taxon>
        <taxon>Pseudoalteromonadaceae</taxon>
        <taxon>Pseudoalteromonas</taxon>
    </lineage>
</organism>
<dbReference type="InterPro" id="IPR051398">
    <property type="entry name" value="Polysacch_Deacetylase"/>
</dbReference>
<dbReference type="SUPFAM" id="SSF88713">
    <property type="entry name" value="Glycoside hydrolase/deacetylase"/>
    <property type="match status" value="1"/>
</dbReference>
<evidence type="ECO:0000256" key="3">
    <source>
        <dbReference type="SAM" id="SignalP"/>
    </source>
</evidence>
<evidence type="ECO:0000256" key="2">
    <source>
        <dbReference type="ARBA" id="ARBA00022729"/>
    </source>
</evidence>
<name>A0ABU9N0D1_9GAMM</name>